<sequence>MGDVPSFVIPAFFYAFFYFSFAKSDQRKVRSSPPLWPSPPPPLLLCGLSRGCITVSDGFITIGTMMGTPPPSFPPPASRRRGGRAAQTAYRVRLPAAWRCSGRAAVPRARARHRHHRHRPPTPPAHHPTLVVAGNPAFC</sequence>
<keyword evidence="2" id="KW-1185">Reference proteome</keyword>
<gene>
    <name evidence="1" type="ORF">I4F81_007761</name>
</gene>
<organism evidence="1 2">
    <name type="scientific">Pyropia yezoensis</name>
    <name type="common">Susabi-nori</name>
    <name type="synonym">Porphyra yezoensis</name>
    <dbReference type="NCBI Taxonomy" id="2788"/>
    <lineage>
        <taxon>Eukaryota</taxon>
        <taxon>Rhodophyta</taxon>
        <taxon>Bangiophyceae</taxon>
        <taxon>Bangiales</taxon>
        <taxon>Bangiaceae</taxon>
        <taxon>Pyropia</taxon>
    </lineage>
</organism>
<dbReference type="EMBL" id="CM020619">
    <property type="protein sequence ID" value="KAK1865227.1"/>
    <property type="molecule type" value="Genomic_DNA"/>
</dbReference>
<protein>
    <submittedName>
        <fullName evidence="1">Uncharacterized protein</fullName>
    </submittedName>
</protein>
<accession>A0ACC3C603</accession>
<proteinExistence type="predicted"/>
<evidence type="ECO:0000313" key="1">
    <source>
        <dbReference type="EMBL" id="KAK1865227.1"/>
    </source>
</evidence>
<comment type="caution">
    <text evidence="1">The sequence shown here is derived from an EMBL/GenBank/DDBJ whole genome shotgun (WGS) entry which is preliminary data.</text>
</comment>
<reference evidence="1" key="1">
    <citation type="submission" date="2019-11" db="EMBL/GenBank/DDBJ databases">
        <title>Nori genome reveals adaptations in red seaweeds to the harsh intertidal environment.</title>
        <authorList>
            <person name="Wang D."/>
            <person name="Mao Y."/>
        </authorList>
    </citation>
    <scope>NUCLEOTIDE SEQUENCE</scope>
    <source>
        <tissue evidence="1">Gametophyte</tissue>
    </source>
</reference>
<name>A0ACC3C603_PYRYE</name>
<evidence type="ECO:0000313" key="2">
    <source>
        <dbReference type="Proteomes" id="UP000798662"/>
    </source>
</evidence>
<dbReference type="Proteomes" id="UP000798662">
    <property type="component" value="Chromosome 2"/>
</dbReference>